<dbReference type="Pfam" id="PF13727">
    <property type="entry name" value="CoA_binding_3"/>
    <property type="match status" value="1"/>
</dbReference>
<dbReference type="RefSeq" id="WP_188640565.1">
    <property type="nucleotide sequence ID" value="NZ_BMHM01000009.1"/>
</dbReference>
<keyword evidence="3" id="KW-0808">Transferase</keyword>
<dbReference type="PANTHER" id="PTHR30576:SF21">
    <property type="entry name" value="UDP-GLUCOSE:UNDECAPRENYL-PHOSPHATE GLUCOSE-1-PHOSPHATE TRANSFERASE"/>
    <property type="match status" value="1"/>
</dbReference>
<proteinExistence type="inferred from homology"/>
<sequence length="469" mass="53100">MPSHSKLKGVQKRGVIFSERYPPKIIFPALDILIVIFSGLLAYLIRFDTVHLHERYVLALVCMALLVVVANSSTGSYRRWRISSTFSILSKLMLVWVVIGIIVTSIIYFAHASDRYSRLWVGLTLLFSFLLASSARALVQYGLRRIRIRGGARRPVFLVGPSGNVLHVARGMRSASWEGHSIAGVERLNGTPSQEQLERIAQRISSSGAAEVWICVPLEMGETVHSLFYTLRNHTEEIRLIPDFKDMRLLNHRTSEVAGHLAIDLSVTPINGMSRLVKRAEDIVLGSIISLMILPVCFAIAVVIKVTSPGPVLFKQYRAGSNGKVFKVYKFRSMKVHQEKSGTVTQATKNDNRLTPVGAFLRRTSLDELPQFFNVLQGRMSIVGPRPHALAHNEYYKELVESYMRRHKVKPGITGWAQVNGLRGETEALEKMQRRVEYDLWYIDNWSVWLDLKIIFMTVFKGFKNANAY</sequence>
<dbReference type="EMBL" id="BMHM01000009">
    <property type="protein sequence ID" value="GGC99662.1"/>
    <property type="molecule type" value="Genomic_DNA"/>
</dbReference>
<feature type="transmembrane region" description="Helical" evidence="7">
    <location>
        <begin position="283"/>
        <end position="304"/>
    </location>
</feature>
<keyword evidence="10" id="KW-1185">Reference proteome</keyword>
<feature type="transmembrane region" description="Helical" evidence="7">
    <location>
        <begin position="94"/>
        <end position="113"/>
    </location>
</feature>
<reference evidence="10" key="1">
    <citation type="journal article" date="2019" name="Int. J. Syst. Evol. Microbiol.">
        <title>The Global Catalogue of Microorganisms (GCM) 10K type strain sequencing project: providing services to taxonomists for standard genome sequencing and annotation.</title>
        <authorList>
            <consortium name="The Broad Institute Genomics Platform"/>
            <consortium name="The Broad Institute Genome Sequencing Center for Infectious Disease"/>
            <person name="Wu L."/>
            <person name="Ma J."/>
        </authorList>
    </citation>
    <scope>NUCLEOTIDE SEQUENCE [LARGE SCALE GENOMIC DNA]</scope>
    <source>
        <strain evidence="10">CGMCC 1.15122</strain>
    </source>
</reference>
<dbReference type="InterPro" id="IPR003362">
    <property type="entry name" value="Bact_transf"/>
</dbReference>
<dbReference type="InterPro" id="IPR017475">
    <property type="entry name" value="EPS_sugar_tfrase"/>
</dbReference>
<dbReference type="Pfam" id="PF02397">
    <property type="entry name" value="Bac_transf"/>
    <property type="match status" value="1"/>
</dbReference>
<comment type="caution">
    <text evidence="9">The sequence shown here is derived from an EMBL/GenBank/DDBJ whole genome shotgun (WGS) entry which is preliminary data.</text>
</comment>
<evidence type="ECO:0000313" key="10">
    <source>
        <dbReference type="Proteomes" id="UP000597301"/>
    </source>
</evidence>
<evidence type="ECO:0000256" key="2">
    <source>
        <dbReference type="ARBA" id="ARBA00006464"/>
    </source>
</evidence>
<feature type="domain" description="Bacterial sugar transferase" evidence="8">
    <location>
        <begin position="278"/>
        <end position="463"/>
    </location>
</feature>
<evidence type="ECO:0000259" key="8">
    <source>
        <dbReference type="Pfam" id="PF02397"/>
    </source>
</evidence>
<organism evidence="9 10">
    <name type="scientific">Vreelandella lutescens</name>
    <dbReference type="NCBI Taxonomy" id="1602943"/>
    <lineage>
        <taxon>Bacteria</taxon>
        <taxon>Pseudomonadati</taxon>
        <taxon>Pseudomonadota</taxon>
        <taxon>Gammaproteobacteria</taxon>
        <taxon>Oceanospirillales</taxon>
        <taxon>Halomonadaceae</taxon>
        <taxon>Vreelandella</taxon>
    </lineage>
</organism>
<name>A0ABQ1PMQ9_9GAMM</name>
<evidence type="ECO:0000256" key="1">
    <source>
        <dbReference type="ARBA" id="ARBA00004141"/>
    </source>
</evidence>
<feature type="transmembrane region" description="Helical" evidence="7">
    <location>
        <begin position="56"/>
        <end position="73"/>
    </location>
</feature>
<comment type="subcellular location">
    <subcellularLocation>
        <location evidence="1">Membrane</location>
        <topology evidence="1">Multi-pass membrane protein</topology>
    </subcellularLocation>
</comment>
<evidence type="ECO:0000256" key="3">
    <source>
        <dbReference type="ARBA" id="ARBA00022679"/>
    </source>
</evidence>
<dbReference type="NCBIfam" id="TIGR03025">
    <property type="entry name" value="EPS_sugtrans"/>
    <property type="match status" value="1"/>
</dbReference>
<evidence type="ECO:0000313" key="9">
    <source>
        <dbReference type="EMBL" id="GGC99662.1"/>
    </source>
</evidence>
<feature type="transmembrane region" description="Helical" evidence="7">
    <location>
        <begin position="21"/>
        <end position="44"/>
    </location>
</feature>
<dbReference type="NCBIfam" id="TIGR03023">
    <property type="entry name" value="WcaJ_sugtrans"/>
    <property type="match status" value="1"/>
</dbReference>
<keyword evidence="6 7" id="KW-0472">Membrane</keyword>
<keyword evidence="4 7" id="KW-0812">Transmembrane</keyword>
<evidence type="ECO:0000256" key="4">
    <source>
        <dbReference type="ARBA" id="ARBA00022692"/>
    </source>
</evidence>
<accession>A0ABQ1PMQ9</accession>
<evidence type="ECO:0000256" key="6">
    <source>
        <dbReference type="ARBA" id="ARBA00023136"/>
    </source>
</evidence>
<keyword evidence="5 7" id="KW-1133">Transmembrane helix</keyword>
<feature type="transmembrane region" description="Helical" evidence="7">
    <location>
        <begin position="119"/>
        <end position="139"/>
    </location>
</feature>
<evidence type="ECO:0000256" key="5">
    <source>
        <dbReference type="ARBA" id="ARBA00022989"/>
    </source>
</evidence>
<dbReference type="PANTHER" id="PTHR30576">
    <property type="entry name" value="COLANIC BIOSYNTHESIS UDP-GLUCOSE LIPID CARRIER TRANSFERASE"/>
    <property type="match status" value="1"/>
</dbReference>
<protein>
    <submittedName>
        <fullName evidence="9">Undecaprenyl-phosphate glucose phosphotransferase</fullName>
    </submittedName>
</protein>
<dbReference type="InterPro" id="IPR017473">
    <property type="entry name" value="Undecaprenyl-P_gluc_Ptfrase"/>
</dbReference>
<dbReference type="Proteomes" id="UP000597301">
    <property type="component" value="Unassembled WGS sequence"/>
</dbReference>
<comment type="similarity">
    <text evidence="2">Belongs to the bacterial sugar transferase family.</text>
</comment>
<gene>
    <name evidence="9" type="ORF">GCM10011382_32700</name>
</gene>
<evidence type="ECO:0000256" key="7">
    <source>
        <dbReference type="SAM" id="Phobius"/>
    </source>
</evidence>